<feature type="domain" description="2Fe-2S ferredoxin-type" evidence="7">
    <location>
        <begin position="2"/>
        <end position="106"/>
    </location>
</feature>
<dbReference type="Pfam" id="PF00111">
    <property type="entry name" value="Fer2"/>
    <property type="match status" value="1"/>
</dbReference>
<dbReference type="InterPro" id="IPR012675">
    <property type="entry name" value="Beta-grasp_dom_sf"/>
</dbReference>
<keyword evidence="3" id="KW-0479">Metal-binding</keyword>
<dbReference type="PANTHER" id="PTHR23426">
    <property type="entry name" value="FERREDOXIN/ADRENODOXIN"/>
    <property type="match status" value="1"/>
</dbReference>
<sequence length="107" mass="11472">MPRIIFIEPDGTERLVDAEPDESAMQAAKRNGVDGIIGECGGSCICATCHCHVDKAWLDRVGPAGDIEADLLEFEAADVRAESRLACQIPITEALDGLLLHVVGRSR</sequence>
<evidence type="ECO:0000256" key="3">
    <source>
        <dbReference type="ARBA" id="ARBA00022723"/>
    </source>
</evidence>
<name>A0ABY3RLI4_9BRAD</name>
<keyword evidence="2" id="KW-0001">2Fe-2S</keyword>
<dbReference type="RefSeq" id="WP_231327598.1">
    <property type="nucleotide sequence ID" value="NZ_CP088156.1"/>
</dbReference>
<evidence type="ECO:0000256" key="6">
    <source>
        <dbReference type="ARBA" id="ARBA00034078"/>
    </source>
</evidence>
<comment type="similarity">
    <text evidence="1">Belongs to the adrenodoxin/putidaredoxin family.</text>
</comment>
<dbReference type="SUPFAM" id="SSF54292">
    <property type="entry name" value="2Fe-2S ferredoxin-like"/>
    <property type="match status" value="1"/>
</dbReference>
<protein>
    <submittedName>
        <fullName evidence="8">2Fe-2S iron-sulfur cluster-binding protein</fullName>
    </submittedName>
</protein>
<dbReference type="PRINTS" id="PR00355">
    <property type="entry name" value="ADRENODOXIN"/>
</dbReference>
<keyword evidence="5" id="KW-0411">Iron-sulfur</keyword>
<dbReference type="CDD" id="cd00207">
    <property type="entry name" value="fer2"/>
    <property type="match status" value="1"/>
</dbReference>
<dbReference type="InterPro" id="IPR036010">
    <property type="entry name" value="2Fe-2S_ferredoxin-like_sf"/>
</dbReference>
<dbReference type="PANTHER" id="PTHR23426:SF65">
    <property type="entry name" value="FERREDOXIN-2, MITOCHONDRIAL"/>
    <property type="match status" value="1"/>
</dbReference>
<dbReference type="EMBL" id="CP088156">
    <property type="protein sequence ID" value="UFZ08149.1"/>
    <property type="molecule type" value="Genomic_DNA"/>
</dbReference>
<keyword evidence="9" id="KW-1185">Reference proteome</keyword>
<evidence type="ECO:0000256" key="1">
    <source>
        <dbReference type="ARBA" id="ARBA00010914"/>
    </source>
</evidence>
<comment type="cofactor">
    <cofactor evidence="6">
        <name>[2Fe-2S] cluster</name>
        <dbReference type="ChEBI" id="CHEBI:190135"/>
    </cofactor>
</comment>
<keyword evidence="4" id="KW-0408">Iron</keyword>
<accession>A0ABY3RLI4</accession>
<dbReference type="Gene3D" id="3.10.20.30">
    <property type="match status" value="1"/>
</dbReference>
<reference evidence="8" key="1">
    <citation type="journal article" date="2024" name="Antonie Van Leeuwenhoek">
        <title>Bradyrhizobium ontarionense sp. nov., a novel bacterial symbiont isolated from Aeschynomene indica (Indian jointvetch), harbours photosynthesis, nitrogen fixation and nitrous oxide (N2O) reductase genes.</title>
        <authorList>
            <person name="Bromfield E.S.P."/>
            <person name="Cloutier S."/>
        </authorList>
    </citation>
    <scope>NUCLEOTIDE SEQUENCE</scope>
    <source>
        <strain evidence="8">A19</strain>
    </source>
</reference>
<evidence type="ECO:0000256" key="5">
    <source>
        <dbReference type="ARBA" id="ARBA00023014"/>
    </source>
</evidence>
<proteinExistence type="inferred from homology"/>
<dbReference type="PROSITE" id="PS51085">
    <property type="entry name" value="2FE2S_FER_2"/>
    <property type="match status" value="1"/>
</dbReference>
<evidence type="ECO:0000313" key="9">
    <source>
        <dbReference type="Proteomes" id="UP001431010"/>
    </source>
</evidence>
<evidence type="ECO:0000259" key="7">
    <source>
        <dbReference type="PROSITE" id="PS51085"/>
    </source>
</evidence>
<dbReference type="InterPro" id="IPR001041">
    <property type="entry name" value="2Fe-2S_ferredoxin-type"/>
</dbReference>
<dbReference type="InterPro" id="IPR001055">
    <property type="entry name" value="Adrenodoxin-like"/>
</dbReference>
<organism evidence="8 9">
    <name type="scientific">Bradyrhizobium ontarionense</name>
    <dbReference type="NCBI Taxonomy" id="2898149"/>
    <lineage>
        <taxon>Bacteria</taxon>
        <taxon>Pseudomonadati</taxon>
        <taxon>Pseudomonadota</taxon>
        <taxon>Alphaproteobacteria</taxon>
        <taxon>Hyphomicrobiales</taxon>
        <taxon>Nitrobacteraceae</taxon>
        <taxon>Bradyrhizobium</taxon>
    </lineage>
</organism>
<evidence type="ECO:0000256" key="4">
    <source>
        <dbReference type="ARBA" id="ARBA00023004"/>
    </source>
</evidence>
<evidence type="ECO:0000313" key="8">
    <source>
        <dbReference type="EMBL" id="UFZ08149.1"/>
    </source>
</evidence>
<evidence type="ECO:0000256" key="2">
    <source>
        <dbReference type="ARBA" id="ARBA00022714"/>
    </source>
</evidence>
<dbReference type="Proteomes" id="UP001431010">
    <property type="component" value="Chromosome"/>
</dbReference>
<gene>
    <name evidence="8" type="ORF">LQG66_18465</name>
</gene>